<dbReference type="PANTHER" id="PTHR32285">
    <property type="entry name" value="PROTEIN TRICHOME BIREFRINGENCE-LIKE 9-RELATED"/>
    <property type="match status" value="1"/>
</dbReference>
<evidence type="ECO:0000313" key="4">
    <source>
        <dbReference type="EMBL" id="PTQ46440.1"/>
    </source>
</evidence>
<evidence type="ECO:0000259" key="3">
    <source>
        <dbReference type="Pfam" id="PF13839"/>
    </source>
</evidence>
<dbReference type="AlphaFoldDB" id="A0A2R6XJX7"/>
<dbReference type="OMA" id="IGHPFCD"/>
<accession>A0A2R6XJX7</accession>
<proteinExistence type="inferred from homology"/>
<dbReference type="GO" id="GO:0016413">
    <property type="term" value="F:O-acetyltransferase activity"/>
    <property type="evidence" value="ECO:0007669"/>
    <property type="project" value="InterPro"/>
</dbReference>
<dbReference type="InterPro" id="IPR026057">
    <property type="entry name" value="TBL_C"/>
</dbReference>
<sequence length="425" mass="49141">MELELKKLCSSLGMCIKNWKVDGDQANRRYILLGTFAVFLLGSLWLVTLESRDPYLMSMPWSDFFPYGTPTIAENPMTNSTEEPVIKATYLKGKKAVEQFRNHLACFSESGKWVYDTTPRHMPWNSIGDTYASGCDSRHQWTGPGHVSGDQAEAIAMEGDPKDWLVREELKWVWRTNSSCTFWPVDRDDFCKRIGPKRNVMVVGDSINHEIAWSFMNHLVLSGQGYGHMSSGDRSNDGVYEMCGDIFGAGNGFKVAFVRNDRLSPVANISVDTWRNFYEWPWLDLLKEYDVRLLLLNRGAHYEDDKTFVRALRLIFTILSEHFPHMQVIFRNTPPGHANCSFYHEPLSERQHSDLPHGYHWEDFYRQNKLAAEIVKEFQYMYMDVDTMLSLRPEGHITDTDCLHYCLPGPLDLAVQYLYNILLLL</sequence>
<gene>
    <name evidence="4" type="ORF">MARPO_0011s0117</name>
</gene>
<dbReference type="EMBL" id="KZ772683">
    <property type="protein sequence ID" value="PTQ46440.1"/>
    <property type="molecule type" value="Genomic_DNA"/>
</dbReference>
<feature type="transmembrane region" description="Helical" evidence="2">
    <location>
        <begin position="30"/>
        <end position="49"/>
    </location>
</feature>
<keyword evidence="5" id="KW-1185">Reference proteome</keyword>
<keyword evidence="2" id="KW-0812">Transmembrane</keyword>
<dbReference type="InterPro" id="IPR029962">
    <property type="entry name" value="TBL"/>
</dbReference>
<comment type="similarity">
    <text evidence="1">Belongs to the PC-esterase family. TBL subfamily.</text>
</comment>
<feature type="domain" description="Trichome birefringence-like C-terminal" evidence="3">
    <location>
        <begin position="308"/>
        <end position="420"/>
    </location>
</feature>
<keyword evidence="2" id="KW-1133">Transmembrane helix</keyword>
<dbReference type="SUPFAM" id="SSF52266">
    <property type="entry name" value="SGNH hydrolase"/>
    <property type="match status" value="1"/>
</dbReference>
<organism evidence="4 5">
    <name type="scientific">Marchantia polymorpha</name>
    <name type="common">Common liverwort</name>
    <name type="synonym">Marchantia aquatica</name>
    <dbReference type="NCBI Taxonomy" id="3197"/>
    <lineage>
        <taxon>Eukaryota</taxon>
        <taxon>Viridiplantae</taxon>
        <taxon>Streptophyta</taxon>
        <taxon>Embryophyta</taxon>
        <taxon>Marchantiophyta</taxon>
        <taxon>Marchantiopsida</taxon>
        <taxon>Marchantiidae</taxon>
        <taxon>Marchantiales</taxon>
        <taxon>Marchantiaceae</taxon>
        <taxon>Marchantia</taxon>
    </lineage>
</organism>
<evidence type="ECO:0000313" key="5">
    <source>
        <dbReference type="Proteomes" id="UP000244005"/>
    </source>
</evidence>
<keyword evidence="2" id="KW-0472">Membrane</keyword>
<reference evidence="5" key="1">
    <citation type="journal article" date="2017" name="Cell">
        <title>Insights into land plant evolution garnered from the Marchantia polymorpha genome.</title>
        <authorList>
            <person name="Bowman J.L."/>
            <person name="Kohchi T."/>
            <person name="Yamato K.T."/>
            <person name="Jenkins J."/>
            <person name="Shu S."/>
            <person name="Ishizaki K."/>
            <person name="Yamaoka S."/>
            <person name="Nishihama R."/>
            <person name="Nakamura Y."/>
            <person name="Berger F."/>
            <person name="Adam C."/>
            <person name="Aki S.S."/>
            <person name="Althoff F."/>
            <person name="Araki T."/>
            <person name="Arteaga-Vazquez M.A."/>
            <person name="Balasubrmanian S."/>
            <person name="Barry K."/>
            <person name="Bauer D."/>
            <person name="Boehm C.R."/>
            <person name="Briginshaw L."/>
            <person name="Caballero-Perez J."/>
            <person name="Catarino B."/>
            <person name="Chen F."/>
            <person name="Chiyoda S."/>
            <person name="Chovatia M."/>
            <person name="Davies K.M."/>
            <person name="Delmans M."/>
            <person name="Demura T."/>
            <person name="Dierschke T."/>
            <person name="Dolan L."/>
            <person name="Dorantes-Acosta A.E."/>
            <person name="Eklund D.M."/>
            <person name="Florent S.N."/>
            <person name="Flores-Sandoval E."/>
            <person name="Fujiyama A."/>
            <person name="Fukuzawa H."/>
            <person name="Galik B."/>
            <person name="Grimanelli D."/>
            <person name="Grimwood J."/>
            <person name="Grossniklaus U."/>
            <person name="Hamada T."/>
            <person name="Haseloff J."/>
            <person name="Hetherington A.J."/>
            <person name="Higo A."/>
            <person name="Hirakawa Y."/>
            <person name="Hundley H.N."/>
            <person name="Ikeda Y."/>
            <person name="Inoue K."/>
            <person name="Inoue S.I."/>
            <person name="Ishida S."/>
            <person name="Jia Q."/>
            <person name="Kakita M."/>
            <person name="Kanazawa T."/>
            <person name="Kawai Y."/>
            <person name="Kawashima T."/>
            <person name="Kennedy M."/>
            <person name="Kinose K."/>
            <person name="Kinoshita T."/>
            <person name="Kohara Y."/>
            <person name="Koide E."/>
            <person name="Komatsu K."/>
            <person name="Kopischke S."/>
            <person name="Kubo M."/>
            <person name="Kyozuka J."/>
            <person name="Lagercrantz U."/>
            <person name="Lin S.S."/>
            <person name="Lindquist E."/>
            <person name="Lipzen A.M."/>
            <person name="Lu C.W."/>
            <person name="De Luna E."/>
            <person name="Martienssen R.A."/>
            <person name="Minamino N."/>
            <person name="Mizutani M."/>
            <person name="Mizutani M."/>
            <person name="Mochizuki N."/>
            <person name="Monte I."/>
            <person name="Mosher R."/>
            <person name="Nagasaki H."/>
            <person name="Nakagami H."/>
            <person name="Naramoto S."/>
            <person name="Nishitani K."/>
            <person name="Ohtani M."/>
            <person name="Okamoto T."/>
            <person name="Okumura M."/>
            <person name="Phillips J."/>
            <person name="Pollak B."/>
            <person name="Reinders A."/>
            <person name="Rovekamp M."/>
            <person name="Sano R."/>
            <person name="Sawa S."/>
            <person name="Schmid M.W."/>
            <person name="Shirakawa M."/>
            <person name="Solano R."/>
            <person name="Spunde A."/>
            <person name="Suetsugu N."/>
            <person name="Sugano S."/>
            <person name="Sugiyama A."/>
            <person name="Sun R."/>
            <person name="Suzuki Y."/>
            <person name="Takenaka M."/>
            <person name="Takezawa D."/>
            <person name="Tomogane H."/>
            <person name="Tsuzuki M."/>
            <person name="Ueda T."/>
            <person name="Umeda M."/>
            <person name="Ward J.M."/>
            <person name="Watanabe Y."/>
            <person name="Yazaki K."/>
            <person name="Yokoyama R."/>
            <person name="Yoshitake Y."/>
            <person name="Yotsui I."/>
            <person name="Zachgo S."/>
            <person name="Schmutz J."/>
        </authorList>
    </citation>
    <scope>NUCLEOTIDE SEQUENCE [LARGE SCALE GENOMIC DNA]</scope>
    <source>
        <strain evidence="5">Tak-1</strain>
    </source>
</reference>
<evidence type="ECO:0000256" key="2">
    <source>
        <dbReference type="SAM" id="Phobius"/>
    </source>
</evidence>
<dbReference type="OrthoDB" id="630188at2759"/>
<dbReference type="PANTHER" id="PTHR32285:SF48">
    <property type="entry name" value="PROTEIN TRICHOME BIREFRINGENCE-LIKE 19"/>
    <property type="match status" value="1"/>
</dbReference>
<dbReference type="Proteomes" id="UP000244005">
    <property type="component" value="Unassembled WGS sequence"/>
</dbReference>
<dbReference type="Gramene" id="Mp4g11320.1">
    <property type="protein sequence ID" value="Mp4g11320.1.cds"/>
    <property type="gene ID" value="Mp4g11320"/>
</dbReference>
<protein>
    <recommendedName>
        <fullName evidence="3">Trichome birefringence-like C-terminal domain-containing protein</fullName>
    </recommendedName>
</protein>
<name>A0A2R6XJX7_MARPO</name>
<dbReference type="Pfam" id="PF13839">
    <property type="entry name" value="PC-Esterase"/>
    <property type="match status" value="1"/>
</dbReference>
<evidence type="ECO:0000256" key="1">
    <source>
        <dbReference type="ARBA" id="ARBA00007727"/>
    </source>
</evidence>